<proteinExistence type="predicted"/>
<keyword evidence="2" id="KW-1185">Reference proteome</keyword>
<accession>A0A1I4S8N9</accession>
<dbReference type="RefSeq" id="WP_244537323.1">
    <property type="nucleotide sequence ID" value="NZ_FOTK01000040.1"/>
</dbReference>
<gene>
    <name evidence="1" type="ORF">SAMN05192568_104059</name>
</gene>
<reference evidence="2" key="1">
    <citation type="submission" date="2016-10" db="EMBL/GenBank/DDBJ databases">
        <authorList>
            <person name="Varghese N."/>
            <person name="Submissions S."/>
        </authorList>
    </citation>
    <scope>NUCLEOTIDE SEQUENCE [LARGE SCALE GENOMIC DNA]</scope>
    <source>
        <strain evidence="2">BL36</strain>
    </source>
</reference>
<organism evidence="1 2">
    <name type="scientific">Methylobacterium pseudosasicola</name>
    <dbReference type="NCBI Taxonomy" id="582667"/>
    <lineage>
        <taxon>Bacteria</taxon>
        <taxon>Pseudomonadati</taxon>
        <taxon>Pseudomonadota</taxon>
        <taxon>Alphaproteobacteria</taxon>
        <taxon>Hyphomicrobiales</taxon>
        <taxon>Methylobacteriaceae</taxon>
        <taxon>Methylobacterium</taxon>
    </lineage>
</organism>
<dbReference type="AlphaFoldDB" id="A0A1I4S8N9"/>
<dbReference type="Proteomes" id="UP000199048">
    <property type="component" value="Unassembled WGS sequence"/>
</dbReference>
<evidence type="ECO:0000313" key="2">
    <source>
        <dbReference type="Proteomes" id="UP000199048"/>
    </source>
</evidence>
<sequence>MADHIAERHVITAFVADPTTQSASKPFAQTSAVHQICRQRASEFRSFDVEAAGLTCLLTAVSLLSVDEMLVQEILRSGPHTANVFHRGDGIRIVGAVLYGKPGVGLPTIPMPRSMRPALSLRARRPIEQLDLFARTEV</sequence>
<dbReference type="EMBL" id="FOTK01000040">
    <property type="protein sequence ID" value="SFM60701.1"/>
    <property type="molecule type" value="Genomic_DNA"/>
</dbReference>
<evidence type="ECO:0000313" key="1">
    <source>
        <dbReference type="EMBL" id="SFM60701.1"/>
    </source>
</evidence>
<protein>
    <submittedName>
        <fullName evidence="1">Uncharacterized protein</fullName>
    </submittedName>
</protein>
<name>A0A1I4S8N9_9HYPH</name>